<evidence type="ECO:0000259" key="1">
    <source>
        <dbReference type="PROSITE" id="PS50144"/>
    </source>
</evidence>
<evidence type="ECO:0000313" key="2">
    <source>
        <dbReference type="EMBL" id="CAA7033317.1"/>
    </source>
</evidence>
<keyword evidence="3" id="KW-1185">Reference proteome</keyword>
<proteinExistence type="predicted"/>
<gene>
    <name evidence="2" type="ORF">MERR_LOCUS20552</name>
</gene>
<name>A0A6D2IVU3_9BRAS</name>
<dbReference type="EMBL" id="CACVBM020001129">
    <property type="protein sequence ID" value="CAA7033317.1"/>
    <property type="molecule type" value="Genomic_DNA"/>
</dbReference>
<comment type="caution">
    <text evidence="2">The sequence shown here is derived from an EMBL/GenBank/DDBJ whole genome shotgun (WGS) entry which is preliminary data.</text>
</comment>
<protein>
    <recommendedName>
        <fullName evidence="1">MATH domain-containing protein</fullName>
    </recommendedName>
</protein>
<organism evidence="2 3">
    <name type="scientific">Microthlaspi erraticum</name>
    <dbReference type="NCBI Taxonomy" id="1685480"/>
    <lineage>
        <taxon>Eukaryota</taxon>
        <taxon>Viridiplantae</taxon>
        <taxon>Streptophyta</taxon>
        <taxon>Embryophyta</taxon>
        <taxon>Tracheophyta</taxon>
        <taxon>Spermatophyta</taxon>
        <taxon>Magnoliopsida</taxon>
        <taxon>eudicotyledons</taxon>
        <taxon>Gunneridae</taxon>
        <taxon>Pentapetalae</taxon>
        <taxon>rosids</taxon>
        <taxon>malvids</taxon>
        <taxon>Brassicales</taxon>
        <taxon>Brassicaceae</taxon>
        <taxon>Coluteocarpeae</taxon>
        <taxon>Microthlaspi</taxon>
    </lineage>
</organism>
<sequence>MGAVVSSNVVLDEEIDTSSSTLQIWRERPPSSYSIKVQILSKLQSSTFFSDGKYQSRRFFSGGYNWRMIIYPKGNTKDNGGGFISMYVEIDSTSFVSKHQDEVYADIRFFVFNKKENKYFTIQDKEPKPFNTLRTVWGFPRVLPLDTFNNHKNGYVFDGDHCEFGVDVFVAPPPTKLEIISFGEKLPYPKFSWTRRILAHLRLFQWEERNVNWWLEKGCLGFGFDHFMSSADLRKSYLDNEDTLKVEIEFKAVSATKYSS</sequence>
<dbReference type="AlphaFoldDB" id="A0A6D2IVU3"/>
<dbReference type="Gene3D" id="2.60.210.10">
    <property type="entry name" value="Apoptosis, Tumor Necrosis Factor Receptor Associated Protein 2, Chain A"/>
    <property type="match status" value="1"/>
</dbReference>
<dbReference type="PANTHER" id="PTHR46162">
    <property type="entry name" value="TRAF-LIKE FAMILY PROTEIN"/>
    <property type="match status" value="1"/>
</dbReference>
<evidence type="ECO:0000313" key="3">
    <source>
        <dbReference type="Proteomes" id="UP000467841"/>
    </source>
</evidence>
<dbReference type="PANTHER" id="PTHR46162:SF47">
    <property type="entry name" value="TRAF-LIKE FAMILY PROTEIN-RELATED"/>
    <property type="match status" value="1"/>
</dbReference>
<dbReference type="InterPro" id="IPR008974">
    <property type="entry name" value="TRAF-like"/>
</dbReference>
<dbReference type="InterPro" id="IPR002083">
    <property type="entry name" value="MATH/TRAF_dom"/>
</dbReference>
<dbReference type="Pfam" id="PF22486">
    <property type="entry name" value="MATH_2"/>
    <property type="match status" value="1"/>
</dbReference>
<accession>A0A6D2IVU3</accession>
<dbReference type="OrthoDB" id="192247at2759"/>
<dbReference type="PROSITE" id="PS50144">
    <property type="entry name" value="MATH"/>
    <property type="match status" value="1"/>
</dbReference>
<reference evidence="2" key="1">
    <citation type="submission" date="2020-01" db="EMBL/GenBank/DDBJ databases">
        <authorList>
            <person name="Mishra B."/>
        </authorList>
    </citation>
    <scope>NUCLEOTIDE SEQUENCE [LARGE SCALE GENOMIC DNA]</scope>
</reference>
<feature type="domain" description="MATH" evidence="1">
    <location>
        <begin position="30"/>
        <end position="168"/>
    </location>
</feature>
<dbReference type="Proteomes" id="UP000467841">
    <property type="component" value="Unassembled WGS sequence"/>
</dbReference>
<dbReference type="SUPFAM" id="SSF49599">
    <property type="entry name" value="TRAF domain-like"/>
    <property type="match status" value="1"/>
</dbReference>
<dbReference type="CDD" id="cd00121">
    <property type="entry name" value="MATH"/>
    <property type="match status" value="1"/>
</dbReference>